<dbReference type="InterPro" id="IPR052024">
    <property type="entry name" value="Methanogen_methyltrans"/>
</dbReference>
<keyword evidence="2" id="KW-0489">Methyltransferase</keyword>
<feature type="domain" description="Uroporphyrinogen decarboxylase (URO-D)" evidence="1">
    <location>
        <begin position="6"/>
        <end position="342"/>
    </location>
</feature>
<evidence type="ECO:0000313" key="3">
    <source>
        <dbReference type="Proteomes" id="UP000327148"/>
    </source>
</evidence>
<protein>
    <submittedName>
        <fullName evidence="2">Methyltransferase</fullName>
    </submittedName>
</protein>
<dbReference type="EMBL" id="VYWO01000005">
    <property type="protein sequence ID" value="KAA9300287.1"/>
    <property type="molecule type" value="Genomic_DNA"/>
</dbReference>
<dbReference type="CDD" id="cd03465">
    <property type="entry name" value="URO-D_like"/>
    <property type="match status" value="1"/>
</dbReference>
<dbReference type="Gene3D" id="3.20.20.210">
    <property type="match status" value="1"/>
</dbReference>
<accession>A0A5N1GH32</accession>
<evidence type="ECO:0000313" key="2">
    <source>
        <dbReference type="EMBL" id="KAA9300287.1"/>
    </source>
</evidence>
<dbReference type="OrthoDB" id="9780425at2"/>
<name>A0A5N1GH32_9LACT</name>
<dbReference type="SUPFAM" id="SSF51726">
    <property type="entry name" value="UROD/MetE-like"/>
    <property type="match status" value="1"/>
</dbReference>
<dbReference type="InterPro" id="IPR000257">
    <property type="entry name" value="Uroporphyrinogen_deCOase"/>
</dbReference>
<sequence>MKEMTANQRWQALKQRQSLDRLPITLCHAGFAAKLAGMNYRESFNTADKLAQRELTIYRELALDALSVSYTSVNFAIRHRSKIKSPRESAPSIADHALKKLDQVDQLSAEATSFDRDIAQRINLEALEKIETAVGSALHPTYCISAPFTLASGIYPAEKMLRATRKDKEGLHRLLRFVTDQVQAIIQRAAQMPEINFFIYDPVASGALISPKQYREFVLPYTKEMVDCIKSYDRCVGMHICGDISHHLEAIAETGVDMISLDQTVDLSLAKEKIGQDLALMGNVDPVRIFLQGSPEEVSQAVVDSYAKAGDNPRGFIIRSGCQLPVDTPVANVEAFMETARSCAQKAAQTWA</sequence>
<dbReference type="InterPro" id="IPR038071">
    <property type="entry name" value="UROD/MetE-like_sf"/>
</dbReference>
<organism evidence="2 3">
    <name type="scientific">Aerococcus sanguinicola</name>
    <dbReference type="NCBI Taxonomy" id="119206"/>
    <lineage>
        <taxon>Bacteria</taxon>
        <taxon>Bacillati</taxon>
        <taxon>Bacillota</taxon>
        <taxon>Bacilli</taxon>
        <taxon>Lactobacillales</taxon>
        <taxon>Aerococcaceae</taxon>
        <taxon>Aerococcus</taxon>
    </lineage>
</organism>
<dbReference type="AlphaFoldDB" id="A0A5N1GH32"/>
<keyword evidence="2" id="KW-0808">Transferase</keyword>
<dbReference type="STRING" id="119206.AWM72_06470"/>
<evidence type="ECO:0000259" key="1">
    <source>
        <dbReference type="Pfam" id="PF01208"/>
    </source>
</evidence>
<dbReference type="GO" id="GO:0006779">
    <property type="term" value="P:porphyrin-containing compound biosynthetic process"/>
    <property type="evidence" value="ECO:0007669"/>
    <property type="project" value="InterPro"/>
</dbReference>
<dbReference type="GO" id="GO:0004853">
    <property type="term" value="F:uroporphyrinogen decarboxylase activity"/>
    <property type="evidence" value="ECO:0007669"/>
    <property type="project" value="InterPro"/>
</dbReference>
<dbReference type="Pfam" id="PF01208">
    <property type="entry name" value="URO-D"/>
    <property type="match status" value="1"/>
</dbReference>
<gene>
    <name evidence="2" type="ORF">F6I03_07580</name>
</gene>
<proteinExistence type="predicted"/>
<dbReference type="PANTHER" id="PTHR47099">
    <property type="entry name" value="METHYLCOBAMIDE:COM METHYLTRANSFERASE MTBA"/>
    <property type="match status" value="1"/>
</dbReference>
<dbReference type="RefSeq" id="WP_070430021.1">
    <property type="nucleotide sequence ID" value="NZ_VYWO01000005.1"/>
</dbReference>
<dbReference type="GO" id="GO:0008168">
    <property type="term" value="F:methyltransferase activity"/>
    <property type="evidence" value="ECO:0007669"/>
    <property type="project" value="UniProtKB-KW"/>
</dbReference>
<dbReference type="PANTHER" id="PTHR47099:SF1">
    <property type="entry name" value="METHYLCOBAMIDE:COM METHYLTRANSFERASE MTBA"/>
    <property type="match status" value="1"/>
</dbReference>
<dbReference type="Proteomes" id="UP000327148">
    <property type="component" value="Unassembled WGS sequence"/>
</dbReference>
<dbReference type="GO" id="GO:0032259">
    <property type="term" value="P:methylation"/>
    <property type="evidence" value="ECO:0007669"/>
    <property type="project" value="UniProtKB-KW"/>
</dbReference>
<comment type="caution">
    <text evidence="2">The sequence shown here is derived from an EMBL/GenBank/DDBJ whole genome shotgun (WGS) entry which is preliminary data.</text>
</comment>
<reference evidence="2 3" key="1">
    <citation type="submission" date="2019-09" db="EMBL/GenBank/DDBJ databases">
        <title>Draft genome sequence assemblies of isolates from the urinary tract.</title>
        <authorList>
            <person name="Mores C.R."/>
            <person name="Putonti C."/>
            <person name="Wolfe A.J."/>
        </authorList>
    </citation>
    <scope>NUCLEOTIDE SEQUENCE [LARGE SCALE GENOMIC DNA]</scope>
    <source>
        <strain evidence="2 3">UMB623</strain>
    </source>
</reference>